<organism evidence="2 3">
    <name type="scientific">Lacrimispora amygdalina</name>
    <dbReference type="NCBI Taxonomy" id="253257"/>
    <lineage>
        <taxon>Bacteria</taxon>
        <taxon>Bacillati</taxon>
        <taxon>Bacillota</taxon>
        <taxon>Clostridia</taxon>
        <taxon>Lachnospirales</taxon>
        <taxon>Lachnospiraceae</taxon>
        <taxon>Lacrimispora</taxon>
    </lineage>
</organism>
<feature type="domain" description="TIR" evidence="1">
    <location>
        <begin position="165"/>
        <end position="243"/>
    </location>
</feature>
<name>A0ABQ5M5F7_9FIRM</name>
<keyword evidence="3" id="KW-1185">Reference proteome</keyword>
<evidence type="ECO:0000313" key="3">
    <source>
        <dbReference type="Proteomes" id="UP001419084"/>
    </source>
</evidence>
<dbReference type="Proteomes" id="UP001419084">
    <property type="component" value="Unassembled WGS sequence"/>
</dbReference>
<dbReference type="InterPro" id="IPR035897">
    <property type="entry name" value="Toll_tir_struct_dom_sf"/>
</dbReference>
<sequence>MNTRALAIVFVWHQKDNNLVKEIIDYSSTLLSRDVSKPFSRSLSIPIFFYTNGKEIEVPNKINIEADNILVFPFISINMVISDKWRSYISDLSLLKNGNIIPIAVDEYAFNIGSNININNFIRMKDYNELIKEKVFLAIAHEIYRYGLNENFTKLDIGTKSALKIFISHAKDKENGIYVATEIKKYIDNSVMQSFFDATDIAPGYRFDDEIIENIRQSSVLAINSDIYSSRYWCQREVQVAKQYDRPILEVDALNRDMDRKFPYATNIPVVRINTVDGISEEELIRILTMMLIETIRFYYSKVQLNITNTLVDPIMRCSRPPEIADLEKVLFKDENSNSIICNYEAIMYPDPPIYSEEVQFIENLGIKVFTPLTKDGKCFSGKKIGISISEIMQEELISIGQDETHLIKLSQNVARYLLSREATLIYGGDLREGGFTEYLFLEAQILKDRLKSREIHLLNYVAWPIYLAEERKYNEWKAKYVDLTKMIEVDVDSYSGIILNDKAFLPPDSVENRFIWARSLSKMRNEMIKNCDVRICAGGKKCGYKGKMPGVLEEIVISIQEERPIFLLGGFGGVTQSVCKLIETGIASEVFSEEWQNNNNLSYQEMLQLHESCGEKIDYNEIVNLIKDANLKNGLTADENKLLFNTVFIDEAIVLILKGIQNIFS</sequence>
<dbReference type="RefSeq" id="WP_346065243.1">
    <property type="nucleotide sequence ID" value="NZ_BRPJ01000035.1"/>
</dbReference>
<dbReference type="EMBL" id="BRPJ01000035">
    <property type="protein sequence ID" value="GLB30145.1"/>
    <property type="molecule type" value="Genomic_DNA"/>
</dbReference>
<reference evidence="2 3" key="1">
    <citation type="journal article" date="2024" name="Int. J. Syst. Evol. Microbiol.">
        <title>Lacrimispora brassicae sp. nov. isolated from fermented cabbage, and proposal of Clostridium indicum Gundawar et al. 2019 and Clostridium methoxybenzovorans Mechichi et al. 1999 as heterotypic synonyms of Lacrimispora amygdalina (Parshina et al. 2003) Haas and Blanchard 2020 and Lacrimispora indolis (McClung and McCoy 1957) Haas and Blanchard 2020, respectively.</title>
        <authorList>
            <person name="Kobayashi H."/>
            <person name="Tanizawa Y."/>
            <person name="Sakamoto M."/>
            <person name="Ohkuma M."/>
            <person name="Tohno M."/>
        </authorList>
    </citation>
    <scope>NUCLEOTIDE SEQUENCE [LARGE SCALE GENOMIC DNA]</scope>
    <source>
        <strain evidence="2 3">DSM 12857</strain>
    </source>
</reference>
<dbReference type="Pfam" id="PF13676">
    <property type="entry name" value="TIR_2"/>
    <property type="match status" value="1"/>
</dbReference>
<dbReference type="Gene3D" id="3.40.50.10140">
    <property type="entry name" value="Toll/interleukin-1 receptor homology (TIR) domain"/>
    <property type="match status" value="1"/>
</dbReference>
<gene>
    <name evidence="2" type="ORF">LAD12857_20680</name>
</gene>
<proteinExistence type="predicted"/>
<evidence type="ECO:0000313" key="2">
    <source>
        <dbReference type="EMBL" id="GLB30145.1"/>
    </source>
</evidence>
<comment type="caution">
    <text evidence="2">The sequence shown here is derived from an EMBL/GenBank/DDBJ whole genome shotgun (WGS) entry which is preliminary data.</text>
</comment>
<dbReference type="SUPFAM" id="SSF52200">
    <property type="entry name" value="Toll/Interleukin receptor TIR domain"/>
    <property type="match status" value="1"/>
</dbReference>
<dbReference type="InterPro" id="IPR000157">
    <property type="entry name" value="TIR_dom"/>
</dbReference>
<evidence type="ECO:0000259" key="1">
    <source>
        <dbReference type="Pfam" id="PF13676"/>
    </source>
</evidence>
<dbReference type="Pfam" id="PF18163">
    <property type="entry name" value="LD_cluster2"/>
    <property type="match status" value="1"/>
</dbReference>
<accession>A0ABQ5M5F7</accession>
<protein>
    <recommendedName>
        <fullName evidence="1">TIR domain-containing protein</fullName>
    </recommendedName>
</protein>
<dbReference type="InterPro" id="IPR041160">
    <property type="entry name" value="LD_cluster2"/>
</dbReference>